<comment type="caution">
    <text evidence="9">The sequence shown here is derived from an EMBL/GenBank/DDBJ whole genome shotgun (WGS) entry which is preliminary data.</text>
</comment>
<dbReference type="PANTHER" id="PTHR43791:SF36">
    <property type="entry name" value="TRANSPORTER, PUTATIVE (AFU_ORTHOLOGUE AFUA_6G08340)-RELATED"/>
    <property type="match status" value="1"/>
</dbReference>
<evidence type="ECO:0000256" key="3">
    <source>
        <dbReference type="ARBA" id="ARBA00022692"/>
    </source>
</evidence>
<keyword evidence="3 7" id="KW-0812">Transmembrane</keyword>
<dbReference type="Gene3D" id="1.20.1250.20">
    <property type="entry name" value="MFS general substrate transporter like domains"/>
    <property type="match status" value="2"/>
</dbReference>
<feature type="transmembrane region" description="Helical" evidence="7">
    <location>
        <begin position="22"/>
        <end position="39"/>
    </location>
</feature>
<evidence type="ECO:0000313" key="9">
    <source>
        <dbReference type="EMBL" id="MFE7962599.1"/>
    </source>
</evidence>
<dbReference type="PANTHER" id="PTHR43791">
    <property type="entry name" value="PERMEASE-RELATED"/>
    <property type="match status" value="1"/>
</dbReference>
<sequence length="454" mass="48199">MNQQQPVETDTDRIHAVASRKAAFHLLPILCLAYFMAFVDRTNVGLAKTSLEADVGISVAAYGTGAGIFFLSYAFLEVPSNLIMHRVGPRRWITRIAVTWGALCACMMFVQGELSFYIVRFLLGAAEAGLYPALMYIVTIWFSQQQRVTVVGILYLAVCAGLALGGPLGGALMELNGAAGLFGWQWMFLIEGAITMVVGGVVWRWVPDRPSDAPWLSAQEAAVLNERAVVHTAPAHATLKGNAKVAFGRPFILVLALIYFANQINSVSIQYNFPSIVESLGVEGSFVIGVVSGSAGIGALVGVLVIPWLHRRASGELHVLTGVTVTTVLVAVAYTLADGPVARILLIDVAMMLLIGVLPLYWSVAMARMSGLMAAAGLAFINTVGLLGGFTGPYLYGFAEGRGSEAGGYAVLIGGAVLGVLLLPLLRRTVSKEDSKSQPSTPLAEPSVQMEGKP</sequence>
<feature type="transmembrane region" description="Helical" evidence="7">
    <location>
        <begin position="59"/>
        <end position="80"/>
    </location>
</feature>
<evidence type="ECO:0000313" key="10">
    <source>
        <dbReference type="Proteomes" id="UP001600650"/>
    </source>
</evidence>
<evidence type="ECO:0000256" key="1">
    <source>
        <dbReference type="ARBA" id="ARBA00004651"/>
    </source>
</evidence>
<keyword evidence="4 7" id="KW-1133">Transmembrane helix</keyword>
<keyword evidence="2" id="KW-0813">Transport</keyword>
<evidence type="ECO:0000256" key="7">
    <source>
        <dbReference type="SAM" id="Phobius"/>
    </source>
</evidence>
<feature type="transmembrane region" description="Helical" evidence="7">
    <location>
        <begin position="408"/>
        <end position="426"/>
    </location>
</feature>
<evidence type="ECO:0000259" key="8">
    <source>
        <dbReference type="PROSITE" id="PS50850"/>
    </source>
</evidence>
<evidence type="ECO:0000256" key="5">
    <source>
        <dbReference type="ARBA" id="ARBA00023136"/>
    </source>
</evidence>
<feature type="region of interest" description="Disordered" evidence="6">
    <location>
        <begin position="432"/>
        <end position="454"/>
    </location>
</feature>
<feature type="transmembrane region" description="Helical" evidence="7">
    <location>
        <begin position="374"/>
        <end position="396"/>
    </location>
</feature>
<accession>A0ABW6JCB0</accession>
<evidence type="ECO:0000256" key="4">
    <source>
        <dbReference type="ARBA" id="ARBA00022989"/>
    </source>
</evidence>
<feature type="transmembrane region" description="Helical" evidence="7">
    <location>
        <begin position="343"/>
        <end position="362"/>
    </location>
</feature>
<dbReference type="PROSITE" id="PS50850">
    <property type="entry name" value="MFS"/>
    <property type="match status" value="1"/>
</dbReference>
<dbReference type="Pfam" id="PF07690">
    <property type="entry name" value="MFS_1"/>
    <property type="match status" value="1"/>
</dbReference>
<comment type="subcellular location">
    <subcellularLocation>
        <location evidence="1">Cell membrane</location>
        <topology evidence="1">Multi-pass membrane protein</topology>
    </subcellularLocation>
</comment>
<dbReference type="EMBL" id="JBHVBU010000011">
    <property type="protein sequence ID" value="MFE7962599.1"/>
    <property type="molecule type" value="Genomic_DNA"/>
</dbReference>
<protein>
    <submittedName>
        <fullName evidence="9">MFS transporter</fullName>
    </submittedName>
</protein>
<feature type="transmembrane region" description="Helical" evidence="7">
    <location>
        <begin position="284"/>
        <end position="305"/>
    </location>
</feature>
<feature type="transmembrane region" description="Helical" evidence="7">
    <location>
        <begin position="317"/>
        <end position="337"/>
    </location>
</feature>
<dbReference type="InterPro" id="IPR020846">
    <property type="entry name" value="MFS_dom"/>
</dbReference>
<evidence type="ECO:0000256" key="2">
    <source>
        <dbReference type="ARBA" id="ARBA00022448"/>
    </source>
</evidence>
<feature type="transmembrane region" description="Helical" evidence="7">
    <location>
        <begin position="246"/>
        <end position="264"/>
    </location>
</feature>
<organism evidence="9 10">
    <name type="scientific">Streptomyces cellulosae</name>
    <dbReference type="NCBI Taxonomy" id="1968"/>
    <lineage>
        <taxon>Bacteria</taxon>
        <taxon>Bacillati</taxon>
        <taxon>Actinomycetota</taxon>
        <taxon>Actinomycetes</taxon>
        <taxon>Kitasatosporales</taxon>
        <taxon>Streptomycetaceae</taxon>
        <taxon>Streptomyces</taxon>
    </lineage>
</organism>
<dbReference type="SUPFAM" id="SSF103473">
    <property type="entry name" value="MFS general substrate transporter"/>
    <property type="match status" value="1"/>
</dbReference>
<feature type="transmembrane region" description="Helical" evidence="7">
    <location>
        <begin position="116"/>
        <end position="138"/>
    </location>
</feature>
<dbReference type="InterPro" id="IPR036259">
    <property type="entry name" value="MFS_trans_sf"/>
</dbReference>
<feature type="transmembrane region" description="Helical" evidence="7">
    <location>
        <begin position="150"/>
        <end position="172"/>
    </location>
</feature>
<evidence type="ECO:0000256" key="6">
    <source>
        <dbReference type="SAM" id="MobiDB-lite"/>
    </source>
</evidence>
<dbReference type="RefSeq" id="WP_254587587.1">
    <property type="nucleotide sequence ID" value="NZ_JBHVBU010000011.1"/>
</dbReference>
<gene>
    <name evidence="9" type="ORF">ACFU0X_06050</name>
</gene>
<keyword evidence="10" id="KW-1185">Reference proteome</keyword>
<feature type="domain" description="Major facilitator superfamily (MFS) profile" evidence="8">
    <location>
        <begin position="26"/>
        <end position="431"/>
    </location>
</feature>
<feature type="transmembrane region" description="Helical" evidence="7">
    <location>
        <begin position="92"/>
        <end position="110"/>
    </location>
</feature>
<proteinExistence type="predicted"/>
<dbReference type="InterPro" id="IPR011701">
    <property type="entry name" value="MFS"/>
</dbReference>
<dbReference type="Proteomes" id="UP001600650">
    <property type="component" value="Unassembled WGS sequence"/>
</dbReference>
<name>A0ABW6JCB0_STRCE</name>
<reference evidence="9 10" key="1">
    <citation type="submission" date="2024-09" db="EMBL/GenBank/DDBJ databases">
        <title>The Natural Products Discovery Center: Release of the First 8490 Sequenced Strains for Exploring Actinobacteria Biosynthetic Diversity.</title>
        <authorList>
            <person name="Kalkreuter E."/>
            <person name="Kautsar S.A."/>
            <person name="Yang D."/>
            <person name="Bader C.D."/>
            <person name="Teijaro C.N."/>
            <person name="Fluegel L."/>
            <person name="Davis C.M."/>
            <person name="Simpson J.R."/>
            <person name="Lauterbach L."/>
            <person name="Steele A.D."/>
            <person name="Gui C."/>
            <person name="Meng S."/>
            <person name="Li G."/>
            <person name="Viehrig K."/>
            <person name="Ye F."/>
            <person name="Su P."/>
            <person name="Kiefer A.F."/>
            <person name="Nichols A."/>
            <person name="Cepeda A.J."/>
            <person name="Yan W."/>
            <person name="Fan B."/>
            <person name="Jiang Y."/>
            <person name="Adhikari A."/>
            <person name="Zheng C.-J."/>
            <person name="Schuster L."/>
            <person name="Cowan T.M."/>
            <person name="Smanski M.J."/>
            <person name="Chevrette M.G."/>
            <person name="De Carvalho L.P.S."/>
            <person name="Shen B."/>
        </authorList>
    </citation>
    <scope>NUCLEOTIDE SEQUENCE [LARGE SCALE GENOMIC DNA]</scope>
    <source>
        <strain evidence="9 10">NPDC057399</strain>
    </source>
</reference>
<feature type="transmembrane region" description="Helical" evidence="7">
    <location>
        <begin position="184"/>
        <end position="206"/>
    </location>
</feature>
<keyword evidence="5 7" id="KW-0472">Membrane</keyword>